<keyword evidence="3" id="KW-1015">Disulfide bond</keyword>
<dbReference type="GO" id="GO:0017004">
    <property type="term" value="P:cytochrome complex assembly"/>
    <property type="evidence" value="ECO:0007669"/>
    <property type="project" value="UniProtKB-KW"/>
</dbReference>
<dbReference type="PANTHER" id="PTHR42852">
    <property type="entry name" value="THIOL:DISULFIDE INTERCHANGE PROTEIN DSBE"/>
    <property type="match status" value="1"/>
</dbReference>
<feature type="compositionally biased region" description="Polar residues" evidence="5">
    <location>
        <begin position="24"/>
        <end position="48"/>
    </location>
</feature>
<dbReference type="PANTHER" id="PTHR42852:SF6">
    <property type="entry name" value="THIOL:DISULFIDE INTERCHANGE PROTEIN DSBE"/>
    <property type="match status" value="1"/>
</dbReference>
<accession>F3ZQ99</accession>
<dbReference type="Pfam" id="PF00578">
    <property type="entry name" value="AhpC-TSA"/>
    <property type="match status" value="1"/>
</dbReference>
<evidence type="ECO:0000313" key="9">
    <source>
        <dbReference type="Proteomes" id="UP000018439"/>
    </source>
</evidence>
<feature type="region of interest" description="Disordered" evidence="5">
    <location>
        <begin position="24"/>
        <end position="49"/>
    </location>
</feature>
<dbReference type="InterPro" id="IPR000866">
    <property type="entry name" value="AhpC/TSA"/>
</dbReference>
<dbReference type="InterPro" id="IPR050553">
    <property type="entry name" value="Thioredoxin_ResA/DsbE_sf"/>
</dbReference>
<evidence type="ECO:0000256" key="5">
    <source>
        <dbReference type="SAM" id="MobiDB-lite"/>
    </source>
</evidence>
<dbReference type="GO" id="GO:0016491">
    <property type="term" value="F:oxidoreductase activity"/>
    <property type="evidence" value="ECO:0007669"/>
    <property type="project" value="InterPro"/>
</dbReference>
<evidence type="ECO:0000256" key="2">
    <source>
        <dbReference type="ARBA" id="ARBA00022748"/>
    </source>
</evidence>
<dbReference type="eggNOG" id="COG0526">
    <property type="taxonomic scope" value="Bacteria"/>
</dbReference>
<dbReference type="HOGENOM" id="CLU_042529_11_4_10"/>
<organism evidence="8 9">
    <name type="scientific">Bacteroides coprosuis DSM 18011</name>
    <dbReference type="NCBI Taxonomy" id="679937"/>
    <lineage>
        <taxon>Bacteria</taxon>
        <taxon>Pseudomonadati</taxon>
        <taxon>Bacteroidota</taxon>
        <taxon>Bacteroidia</taxon>
        <taxon>Bacteroidales</taxon>
        <taxon>Bacteroidaceae</taxon>
        <taxon>Bacteroides</taxon>
    </lineage>
</organism>
<dbReference type="Proteomes" id="UP000018439">
    <property type="component" value="Chromosome"/>
</dbReference>
<dbReference type="InterPro" id="IPR013766">
    <property type="entry name" value="Thioredoxin_domain"/>
</dbReference>
<dbReference type="SUPFAM" id="SSF52833">
    <property type="entry name" value="Thioredoxin-like"/>
    <property type="match status" value="1"/>
</dbReference>
<proteinExistence type="predicted"/>
<dbReference type="InterPro" id="IPR017937">
    <property type="entry name" value="Thioredoxin_CS"/>
</dbReference>
<evidence type="ECO:0000256" key="1">
    <source>
        <dbReference type="ARBA" id="ARBA00004196"/>
    </source>
</evidence>
<dbReference type="AlphaFoldDB" id="F3ZQ99"/>
<feature type="chain" id="PRO_5003309400" evidence="6">
    <location>
        <begin position="18"/>
        <end position="190"/>
    </location>
</feature>
<dbReference type="EMBL" id="CM001167">
    <property type="protein sequence ID" value="EGJ71765.1"/>
    <property type="molecule type" value="Genomic_DNA"/>
</dbReference>
<evidence type="ECO:0000256" key="4">
    <source>
        <dbReference type="ARBA" id="ARBA00023284"/>
    </source>
</evidence>
<gene>
    <name evidence="8" type="ORF">Bcop_1573</name>
</gene>
<evidence type="ECO:0000256" key="3">
    <source>
        <dbReference type="ARBA" id="ARBA00023157"/>
    </source>
</evidence>
<dbReference type="OrthoDB" id="9794348at2"/>
<dbReference type="PROSITE" id="PS51352">
    <property type="entry name" value="THIOREDOXIN_2"/>
    <property type="match status" value="1"/>
</dbReference>
<keyword evidence="2" id="KW-0201">Cytochrome c-type biogenesis</keyword>
<comment type="subcellular location">
    <subcellularLocation>
        <location evidence="1">Cell envelope</location>
    </subcellularLocation>
</comment>
<keyword evidence="4" id="KW-0676">Redox-active center</keyword>
<keyword evidence="6" id="KW-0732">Signal</keyword>
<evidence type="ECO:0000259" key="7">
    <source>
        <dbReference type="PROSITE" id="PS51352"/>
    </source>
</evidence>
<dbReference type="PROSITE" id="PS51257">
    <property type="entry name" value="PROKAR_LIPOPROTEIN"/>
    <property type="match status" value="1"/>
</dbReference>
<dbReference type="PROSITE" id="PS00194">
    <property type="entry name" value="THIOREDOXIN_1"/>
    <property type="match status" value="1"/>
</dbReference>
<evidence type="ECO:0000256" key="6">
    <source>
        <dbReference type="SAM" id="SignalP"/>
    </source>
</evidence>
<protein>
    <submittedName>
        <fullName evidence="8">Alkyl hydroperoxide reductase/ Thiol specific antioxidant/ Mal allergen</fullName>
    </submittedName>
</protein>
<dbReference type="InterPro" id="IPR036249">
    <property type="entry name" value="Thioredoxin-like_sf"/>
</dbReference>
<keyword evidence="9" id="KW-1185">Reference proteome</keyword>
<dbReference type="GO" id="GO:0030313">
    <property type="term" value="C:cell envelope"/>
    <property type="evidence" value="ECO:0007669"/>
    <property type="project" value="UniProtKB-SubCell"/>
</dbReference>
<dbReference type="GO" id="GO:0016209">
    <property type="term" value="F:antioxidant activity"/>
    <property type="evidence" value="ECO:0007669"/>
    <property type="project" value="InterPro"/>
</dbReference>
<reference evidence="8 9" key="1">
    <citation type="journal article" date="2011" name="Stand. Genomic Sci.">
        <title>Non-contiguous finished genome sequence of Bacteroides coprosuis type strain (PC139).</title>
        <authorList>
            <person name="Land M."/>
            <person name="Held B."/>
            <person name="Gronow S."/>
            <person name="Abt B."/>
            <person name="Lucas S."/>
            <person name="Del Rio T.G."/>
            <person name="Nolan M."/>
            <person name="Tice H."/>
            <person name="Cheng J.F."/>
            <person name="Pitluck S."/>
            <person name="Liolios K."/>
            <person name="Pagani I."/>
            <person name="Ivanova N."/>
            <person name="Mavromatis K."/>
            <person name="Mikhailova N."/>
            <person name="Pati A."/>
            <person name="Tapia R."/>
            <person name="Han C."/>
            <person name="Goodwin L."/>
            <person name="Chen A."/>
            <person name="Palaniappan K."/>
            <person name="Hauser L."/>
            <person name="Brambilla E.M."/>
            <person name="Rohde M."/>
            <person name="Goker M."/>
            <person name="Detter J.C."/>
            <person name="Woyke T."/>
            <person name="Bristow J."/>
            <person name="Eisen J.A."/>
            <person name="Markowitz V."/>
            <person name="Hugenholtz P."/>
            <person name="Kyrpides N.C."/>
            <person name="Klenk H.P."/>
            <person name="Lapidus A."/>
        </authorList>
    </citation>
    <scope>NUCLEOTIDE SEQUENCE</scope>
    <source>
        <strain evidence="8 9">DSM 18011</strain>
    </source>
</reference>
<dbReference type="CDD" id="cd02966">
    <property type="entry name" value="TlpA_like_family"/>
    <property type="match status" value="1"/>
</dbReference>
<dbReference type="Gene3D" id="3.40.30.10">
    <property type="entry name" value="Glutaredoxin"/>
    <property type="match status" value="1"/>
</dbReference>
<sequence>MKNLISKILLGSTVLLAACGNPQKANTNQGEPNDAKNQSETISAQDGLSQEAADKTVMFTDFTIKQEDGTEVSLSDYVGKGKYVLVDFWASWCAPCLAEVPNLKSVYEKYKGDNFEILGVAVWDKTKDTKKAIEEHKIPWPQILNAQKIPTDLYGIQGIPHIILFGPDGEIIKRDLRGEAIPKIVEQLVK</sequence>
<evidence type="ECO:0000313" key="8">
    <source>
        <dbReference type="EMBL" id="EGJ71765.1"/>
    </source>
</evidence>
<feature type="signal peptide" evidence="6">
    <location>
        <begin position="1"/>
        <end position="17"/>
    </location>
</feature>
<dbReference type="STRING" id="679937.Bcop_1573"/>
<name>F3ZQ99_9BACE</name>
<feature type="domain" description="Thioredoxin" evidence="7">
    <location>
        <begin position="53"/>
        <end position="190"/>
    </location>
</feature>